<keyword evidence="1" id="KW-0472">Membrane</keyword>
<evidence type="ECO:0000256" key="1">
    <source>
        <dbReference type="SAM" id="Phobius"/>
    </source>
</evidence>
<keyword evidence="1" id="KW-0812">Transmembrane</keyword>
<dbReference type="PANTHER" id="PTHR39069">
    <property type="entry name" value="ECDYSONE-INDUCIBLE GENE E1, ISOFORM A"/>
    <property type="match status" value="1"/>
</dbReference>
<evidence type="ECO:0000313" key="3">
    <source>
        <dbReference type="EMBL" id="CAF3643841.1"/>
    </source>
</evidence>
<protein>
    <submittedName>
        <fullName evidence="2">Uncharacterized protein</fullName>
    </submittedName>
</protein>
<dbReference type="OrthoDB" id="9977844at2759"/>
<organism evidence="2 4">
    <name type="scientific">Didymodactylos carnosus</name>
    <dbReference type="NCBI Taxonomy" id="1234261"/>
    <lineage>
        <taxon>Eukaryota</taxon>
        <taxon>Metazoa</taxon>
        <taxon>Spiralia</taxon>
        <taxon>Gnathifera</taxon>
        <taxon>Rotifera</taxon>
        <taxon>Eurotatoria</taxon>
        <taxon>Bdelloidea</taxon>
        <taxon>Philodinida</taxon>
        <taxon>Philodinidae</taxon>
        <taxon>Didymodactylos</taxon>
    </lineage>
</organism>
<evidence type="ECO:0000313" key="4">
    <source>
        <dbReference type="Proteomes" id="UP000663829"/>
    </source>
</evidence>
<evidence type="ECO:0000313" key="2">
    <source>
        <dbReference type="EMBL" id="CAF0856075.1"/>
    </source>
</evidence>
<reference evidence="2" key="1">
    <citation type="submission" date="2021-02" db="EMBL/GenBank/DDBJ databases">
        <authorList>
            <person name="Nowell W R."/>
        </authorList>
    </citation>
    <scope>NUCLEOTIDE SEQUENCE</scope>
</reference>
<proteinExistence type="predicted"/>
<accession>A0A813WVH7</accession>
<dbReference type="AlphaFoldDB" id="A0A813WVH7"/>
<dbReference type="EMBL" id="CAJOBC010000971">
    <property type="protein sequence ID" value="CAF3643841.1"/>
    <property type="molecule type" value="Genomic_DNA"/>
</dbReference>
<dbReference type="EMBL" id="CAJNOQ010000971">
    <property type="protein sequence ID" value="CAF0856075.1"/>
    <property type="molecule type" value="Genomic_DNA"/>
</dbReference>
<keyword evidence="4" id="KW-1185">Reference proteome</keyword>
<gene>
    <name evidence="2" type="ORF">GPM918_LOCUS6335</name>
    <name evidence="3" type="ORF">SRO942_LOCUS6335</name>
</gene>
<dbReference type="PANTHER" id="PTHR39069:SF8">
    <property type="entry name" value="FI17111P1"/>
    <property type="match status" value="1"/>
</dbReference>
<dbReference type="Proteomes" id="UP000681722">
    <property type="component" value="Unassembled WGS sequence"/>
</dbReference>
<comment type="caution">
    <text evidence="2">The sequence shown here is derived from an EMBL/GenBank/DDBJ whole genome shotgun (WGS) entry which is preliminary data.</text>
</comment>
<dbReference type="Proteomes" id="UP000663829">
    <property type="component" value="Unassembled WGS sequence"/>
</dbReference>
<feature type="transmembrane region" description="Helical" evidence="1">
    <location>
        <begin position="60"/>
        <end position="85"/>
    </location>
</feature>
<sequence>MQESFTYARKLSTEFQNNVVRDHLIQKTHAGNVLVSEYDVQEPKKRPQSFCFRDISIPRWLLFVFASLVVVALTAFVLFTCIVILKKYTNGEPCKQNSDCRQDLGLMCNNYRCGCAYSHFWSSSYQICERRRMINRTCDSDEMCDALSNLECQNVTLSGTAALSNGICTYTKAFNVTCGLSLECRTSKGLICSGSRCTCPNLYYYDYILNNGTCLYALSYLQNCTSSAICNPQLLLYCDYTAYSSSTVGQCNCNSSTTYWDGTICAAKLTIGGSCQSNNTCIVASTYGLECSGYTTTNQTCDCLSTAYWNTTTEQCTVKQLYNTSCATSYVCDESRGLQCQGLGNALYEKCDCYNATYVWDSLYVTKNQTCIVKKTNLQTGCSGDLECQDFNYLVCSTNTSTNTSVCQCVYTDYWDGSRCQAKLNYTQPCTNTTMCRDFYPVLLQCRSGQCLCESLPTYYYWSDCLQNCITAKQVS</sequence>
<keyword evidence="1" id="KW-1133">Transmembrane helix</keyword>
<name>A0A813WVH7_9BILA</name>